<dbReference type="InterPro" id="IPR003593">
    <property type="entry name" value="AAA+_ATPase"/>
</dbReference>
<keyword evidence="2 4" id="KW-0067">ATP-binding</keyword>
<comment type="caution">
    <text evidence="4">The sequence shown here is derived from an EMBL/GenBank/DDBJ whole genome shotgun (WGS) entry which is preliminary data.</text>
</comment>
<organism evidence="4 5">
    <name type="scientific">Wandonia haliotis</name>
    <dbReference type="NCBI Taxonomy" id="574963"/>
    <lineage>
        <taxon>Bacteria</taxon>
        <taxon>Pseudomonadati</taxon>
        <taxon>Bacteroidota</taxon>
        <taxon>Flavobacteriia</taxon>
        <taxon>Flavobacteriales</taxon>
        <taxon>Crocinitomicaceae</taxon>
        <taxon>Wandonia</taxon>
    </lineage>
</organism>
<evidence type="ECO:0000313" key="4">
    <source>
        <dbReference type="EMBL" id="GAA0876381.1"/>
    </source>
</evidence>
<evidence type="ECO:0000259" key="3">
    <source>
        <dbReference type="PROSITE" id="PS50893"/>
    </source>
</evidence>
<dbReference type="InterPro" id="IPR027417">
    <property type="entry name" value="P-loop_NTPase"/>
</dbReference>
<name>A0ABN1MSZ0_9FLAO</name>
<accession>A0ABN1MSZ0</accession>
<dbReference type="PANTHER" id="PTHR43038">
    <property type="entry name" value="ATP-BINDING CASSETTE, SUB-FAMILY H, MEMBER 1"/>
    <property type="match status" value="1"/>
</dbReference>
<dbReference type="Gene3D" id="3.40.50.300">
    <property type="entry name" value="P-loop containing nucleotide triphosphate hydrolases"/>
    <property type="match status" value="1"/>
</dbReference>
<dbReference type="PANTHER" id="PTHR43038:SF3">
    <property type="entry name" value="ABC TRANSPORTER G FAMILY MEMBER 20 ISOFORM X1"/>
    <property type="match status" value="1"/>
</dbReference>
<dbReference type="EMBL" id="BAAAFH010000022">
    <property type="protein sequence ID" value="GAA0876381.1"/>
    <property type="molecule type" value="Genomic_DNA"/>
</dbReference>
<dbReference type="SMART" id="SM00382">
    <property type="entry name" value="AAA"/>
    <property type="match status" value="1"/>
</dbReference>
<protein>
    <submittedName>
        <fullName evidence="4">ABC transporter ATP-binding protein</fullName>
    </submittedName>
</protein>
<proteinExistence type="predicted"/>
<gene>
    <name evidence="4" type="ORF">GCM10009118_27910</name>
</gene>
<evidence type="ECO:0000256" key="2">
    <source>
        <dbReference type="ARBA" id="ARBA00022840"/>
    </source>
</evidence>
<keyword evidence="1" id="KW-0547">Nucleotide-binding</keyword>
<dbReference type="GO" id="GO:0005524">
    <property type="term" value="F:ATP binding"/>
    <property type="evidence" value="ECO:0007669"/>
    <property type="project" value="UniProtKB-KW"/>
</dbReference>
<dbReference type="Pfam" id="PF00005">
    <property type="entry name" value="ABC_tran"/>
    <property type="match status" value="1"/>
</dbReference>
<keyword evidence="5" id="KW-1185">Reference proteome</keyword>
<dbReference type="RefSeq" id="WP_343789086.1">
    <property type="nucleotide sequence ID" value="NZ_BAAAFH010000022.1"/>
</dbReference>
<dbReference type="PROSITE" id="PS00211">
    <property type="entry name" value="ABC_TRANSPORTER_1"/>
    <property type="match status" value="1"/>
</dbReference>
<reference evidence="4 5" key="1">
    <citation type="journal article" date="2019" name="Int. J. Syst. Evol. Microbiol.">
        <title>The Global Catalogue of Microorganisms (GCM) 10K type strain sequencing project: providing services to taxonomists for standard genome sequencing and annotation.</title>
        <authorList>
            <consortium name="The Broad Institute Genomics Platform"/>
            <consortium name="The Broad Institute Genome Sequencing Center for Infectious Disease"/>
            <person name="Wu L."/>
            <person name="Ma J."/>
        </authorList>
    </citation>
    <scope>NUCLEOTIDE SEQUENCE [LARGE SCALE GENOMIC DNA]</scope>
    <source>
        <strain evidence="4 5">JCM 16083</strain>
    </source>
</reference>
<dbReference type="Proteomes" id="UP001501126">
    <property type="component" value="Unassembled WGS sequence"/>
</dbReference>
<dbReference type="PROSITE" id="PS50893">
    <property type="entry name" value="ABC_TRANSPORTER_2"/>
    <property type="match status" value="1"/>
</dbReference>
<dbReference type="SUPFAM" id="SSF52540">
    <property type="entry name" value="P-loop containing nucleoside triphosphate hydrolases"/>
    <property type="match status" value="1"/>
</dbReference>
<feature type="domain" description="ABC transporter" evidence="3">
    <location>
        <begin position="4"/>
        <end position="235"/>
    </location>
</feature>
<evidence type="ECO:0000256" key="1">
    <source>
        <dbReference type="ARBA" id="ARBA00022741"/>
    </source>
</evidence>
<sequence>MEALVAEHISKSYPGSEHPALDNVSLSIQQGDIVGILGPNGAGKTTLISIICGLIRADSGKVFVMGEPNSSPQTKYTLGVVPQEYALYFDMTPQENLRYFGKMWGIPGKLLQERIDMLLQVLGLENVKNKKLKTFSGGMKRRINLAASILNNPKVLILDEPTVGVDVQSRAAIIDYLKKLNREQGTTIIYTSHLLAEAQELCNQVRIIEQGKLLETGSPDELIQKYEAANLEEVFLKLTGKTIRN</sequence>
<evidence type="ECO:0000313" key="5">
    <source>
        <dbReference type="Proteomes" id="UP001501126"/>
    </source>
</evidence>
<dbReference type="InterPro" id="IPR003439">
    <property type="entry name" value="ABC_transporter-like_ATP-bd"/>
</dbReference>
<dbReference type="InterPro" id="IPR017871">
    <property type="entry name" value="ABC_transporter-like_CS"/>
</dbReference>